<evidence type="ECO:0000256" key="2">
    <source>
        <dbReference type="ARBA" id="ARBA00022692"/>
    </source>
</evidence>
<reference evidence="9" key="1">
    <citation type="journal article" date="2023" name="Mol. Phylogenet. Evol.">
        <title>Genome-scale phylogeny and comparative genomics of the fungal order Sordariales.</title>
        <authorList>
            <person name="Hensen N."/>
            <person name="Bonometti L."/>
            <person name="Westerberg I."/>
            <person name="Brannstrom I.O."/>
            <person name="Guillou S."/>
            <person name="Cros-Aarteil S."/>
            <person name="Calhoun S."/>
            <person name="Haridas S."/>
            <person name="Kuo A."/>
            <person name="Mondo S."/>
            <person name="Pangilinan J."/>
            <person name="Riley R."/>
            <person name="LaButti K."/>
            <person name="Andreopoulos B."/>
            <person name="Lipzen A."/>
            <person name="Chen C."/>
            <person name="Yan M."/>
            <person name="Daum C."/>
            <person name="Ng V."/>
            <person name="Clum A."/>
            <person name="Steindorff A."/>
            <person name="Ohm R.A."/>
            <person name="Martin F."/>
            <person name="Silar P."/>
            <person name="Natvig D.O."/>
            <person name="Lalanne C."/>
            <person name="Gautier V."/>
            <person name="Ament-Velasquez S.L."/>
            <person name="Kruys A."/>
            <person name="Hutchinson M.I."/>
            <person name="Powell A.J."/>
            <person name="Barry K."/>
            <person name="Miller A.N."/>
            <person name="Grigoriev I.V."/>
            <person name="Debuchy R."/>
            <person name="Gladieux P."/>
            <person name="Hiltunen Thoren M."/>
            <person name="Johannesson H."/>
        </authorList>
    </citation>
    <scope>NUCLEOTIDE SEQUENCE</scope>
    <source>
        <strain evidence="9">PSN293</strain>
    </source>
</reference>
<dbReference type="PANTHER" id="PTHR33048">
    <property type="entry name" value="PTH11-LIKE INTEGRAL MEMBRANE PROTEIN (AFU_ORTHOLOGUE AFUA_5G11245)"/>
    <property type="match status" value="1"/>
</dbReference>
<proteinExistence type="inferred from homology"/>
<evidence type="ECO:0000256" key="3">
    <source>
        <dbReference type="ARBA" id="ARBA00022989"/>
    </source>
</evidence>
<comment type="caution">
    <text evidence="9">The sequence shown here is derived from an EMBL/GenBank/DDBJ whole genome shotgun (WGS) entry which is preliminary data.</text>
</comment>
<dbReference type="InterPro" id="IPR052337">
    <property type="entry name" value="SAT4-like"/>
</dbReference>
<evidence type="ECO:0000256" key="5">
    <source>
        <dbReference type="ARBA" id="ARBA00038359"/>
    </source>
</evidence>
<comment type="subcellular location">
    <subcellularLocation>
        <location evidence="1">Membrane</location>
        <topology evidence="1">Multi-pass membrane protein</topology>
    </subcellularLocation>
</comment>
<sequence length="462" mass="49591">MASSSAVPVTLTSVLLALAVILVGARMYTRGLVTRSFGPEDPLMVVSLLGTLAHQVGFVFQIRQGLGDVSKVDAADTDSDLPKWLFAALLAYQGTRVFLCLSIAYQYRGTLVLPSTGTFNLFLAGWLGVSGLLGVGLVFLHCTPVQEFWMYDQKITRGCENYLIFSFLLAILNMANDLALWAFPLASVFRLRMPLNSGLSVYGVLALGFGVVVCSTLRLSAAAHIVSPSAIDLESSHAVLFAVAGSLELSLAIISACLVTIEPLWTVMIQQRRSTPTEARGLNSSLSGYRHQAQGSQSGQSILLDELTTQRITSRSVSGNDSNEPVSPSKQPSPITSLPRTDSPIPRPFTSHTMNYSRPVPGPSSSLHYDQGESAAGPSDSTFVDIPLDTPPERPATPAENVAPGIVVTRTLDIVYRSHAELGRVNDEALAFGTSTTCSSEGPASWQGQRGNYIHHFAFSRK</sequence>
<comment type="similarity">
    <text evidence="5">Belongs to the SAT4 family.</text>
</comment>
<keyword evidence="3 7" id="KW-1133">Transmembrane helix</keyword>
<evidence type="ECO:0000256" key="1">
    <source>
        <dbReference type="ARBA" id="ARBA00004141"/>
    </source>
</evidence>
<feature type="transmembrane region" description="Helical" evidence="7">
    <location>
        <begin position="45"/>
        <end position="64"/>
    </location>
</feature>
<feature type="transmembrane region" description="Helical" evidence="7">
    <location>
        <begin position="6"/>
        <end position="25"/>
    </location>
</feature>
<dbReference type="GO" id="GO:0016020">
    <property type="term" value="C:membrane"/>
    <property type="evidence" value="ECO:0007669"/>
    <property type="project" value="UniProtKB-SubCell"/>
</dbReference>
<accession>A0AAN6XWD5</accession>
<feature type="transmembrane region" description="Helical" evidence="7">
    <location>
        <begin position="84"/>
        <end position="107"/>
    </location>
</feature>
<feature type="transmembrane region" description="Helical" evidence="7">
    <location>
        <begin position="162"/>
        <end position="189"/>
    </location>
</feature>
<dbReference type="EMBL" id="MU858267">
    <property type="protein sequence ID" value="KAK4207914.1"/>
    <property type="molecule type" value="Genomic_DNA"/>
</dbReference>
<evidence type="ECO:0000256" key="4">
    <source>
        <dbReference type="ARBA" id="ARBA00023136"/>
    </source>
</evidence>
<feature type="region of interest" description="Disordered" evidence="6">
    <location>
        <begin position="313"/>
        <end position="402"/>
    </location>
</feature>
<feature type="compositionally biased region" description="Polar residues" evidence="6">
    <location>
        <begin position="313"/>
        <end position="340"/>
    </location>
</feature>
<reference evidence="9" key="2">
    <citation type="submission" date="2023-05" db="EMBL/GenBank/DDBJ databases">
        <authorList>
            <consortium name="Lawrence Berkeley National Laboratory"/>
            <person name="Steindorff A."/>
            <person name="Hensen N."/>
            <person name="Bonometti L."/>
            <person name="Westerberg I."/>
            <person name="Brannstrom I.O."/>
            <person name="Guillou S."/>
            <person name="Cros-Aarteil S."/>
            <person name="Calhoun S."/>
            <person name="Haridas S."/>
            <person name="Kuo A."/>
            <person name="Mondo S."/>
            <person name="Pangilinan J."/>
            <person name="Riley R."/>
            <person name="Labutti K."/>
            <person name="Andreopoulos B."/>
            <person name="Lipzen A."/>
            <person name="Chen C."/>
            <person name="Yanf M."/>
            <person name="Daum C."/>
            <person name="Ng V."/>
            <person name="Clum A."/>
            <person name="Ohm R."/>
            <person name="Martin F."/>
            <person name="Silar P."/>
            <person name="Natvig D."/>
            <person name="Lalanne C."/>
            <person name="Gautier V."/>
            <person name="Ament-Velasquez S.L."/>
            <person name="Kruys A."/>
            <person name="Hutchinson M.I."/>
            <person name="Powell A.J."/>
            <person name="Barry K."/>
            <person name="Miller A.N."/>
            <person name="Grigoriev I.V."/>
            <person name="Debuchy R."/>
            <person name="Gladieux P."/>
            <person name="Thoren M.H."/>
            <person name="Johannesson H."/>
        </authorList>
    </citation>
    <scope>NUCLEOTIDE SEQUENCE</scope>
    <source>
        <strain evidence="9">PSN293</strain>
    </source>
</reference>
<feature type="transmembrane region" description="Helical" evidence="7">
    <location>
        <begin position="238"/>
        <end position="265"/>
    </location>
</feature>
<feature type="region of interest" description="Disordered" evidence="6">
    <location>
        <begin position="279"/>
        <end position="301"/>
    </location>
</feature>
<dbReference type="AlphaFoldDB" id="A0AAN6XWD5"/>
<keyword evidence="10" id="KW-1185">Reference proteome</keyword>
<evidence type="ECO:0000313" key="9">
    <source>
        <dbReference type="EMBL" id="KAK4207914.1"/>
    </source>
</evidence>
<feature type="domain" description="Rhodopsin" evidence="8">
    <location>
        <begin position="25"/>
        <end position="265"/>
    </location>
</feature>
<feature type="transmembrane region" description="Helical" evidence="7">
    <location>
        <begin position="201"/>
        <end position="226"/>
    </location>
</feature>
<dbReference type="PANTHER" id="PTHR33048:SF47">
    <property type="entry name" value="INTEGRAL MEMBRANE PROTEIN-RELATED"/>
    <property type="match status" value="1"/>
</dbReference>
<organism evidence="9 10">
    <name type="scientific">Rhypophila decipiens</name>
    <dbReference type="NCBI Taxonomy" id="261697"/>
    <lineage>
        <taxon>Eukaryota</taxon>
        <taxon>Fungi</taxon>
        <taxon>Dikarya</taxon>
        <taxon>Ascomycota</taxon>
        <taxon>Pezizomycotina</taxon>
        <taxon>Sordariomycetes</taxon>
        <taxon>Sordariomycetidae</taxon>
        <taxon>Sordariales</taxon>
        <taxon>Naviculisporaceae</taxon>
        <taxon>Rhypophila</taxon>
    </lineage>
</organism>
<gene>
    <name evidence="9" type="ORF">QBC37DRAFT_379602</name>
</gene>
<dbReference type="InterPro" id="IPR049326">
    <property type="entry name" value="Rhodopsin_dom_fungi"/>
</dbReference>
<dbReference type="Pfam" id="PF20684">
    <property type="entry name" value="Fung_rhodopsin"/>
    <property type="match status" value="1"/>
</dbReference>
<evidence type="ECO:0000256" key="7">
    <source>
        <dbReference type="SAM" id="Phobius"/>
    </source>
</evidence>
<keyword evidence="4 7" id="KW-0472">Membrane</keyword>
<name>A0AAN6XWD5_9PEZI</name>
<evidence type="ECO:0000313" key="10">
    <source>
        <dbReference type="Proteomes" id="UP001301769"/>
    </source>
</evidence>
<keyword evidence="2 7" id="KW-0812">Transmembrane</keyword>
<feature type="transmembrane region" description="Helical" evidence="7">
    <location>
        <begin position="119"/>
        <end position="142"/>
    </location>
</feature>
<evidence type="ECO:0000256" key="6">
    <source>
        <dbReference type="SAM" id="MobiDB-lite"/>
    </source>
</evidence>
<evidence type="ECO:0000259" key="8">
    <source>
        <dbReference type="Pfam" id="PF20684"/>
    </source>
</evidence>
<protein>
    <recommendedName>
        <fullName evidence="8">Rhodopsin domain-containing protein</fullName>
    </recommendedName>
</protein>
<dbReference type="Proteomes" id="UP001301769">
    <property type="component" value="Unassembled WGS sequence"/>
</dbReference>